<feature type="transmembrane region" description="Helical" evidence="5">
    <location>
        <begin position="79"/>
        <end position="97"/>
    </location>
</feature>
<gene>
    <name evidence="7" type="ORF">US19_C0041G0026</name>
</gene>
<feature type="transmembrane region" description="Helical" evidence="5">
    <location>
        <begin position="28"/>
        <end position="45"/>
    </location>
</feature>
<feature type="transmembrane region" description="Helical" evidence="5">
    <location>
        <begin position="54"/>
        <end position="73"/>
    </location>
</feature>
<feature type="transmembrane region" description="Helical" evidence="5">
    <location>
        <begin position="147"/>
        <end position="169"/>
    </location>
</feature>
<evidence type="ECO:0000256" key="1">
    <source>
        <dbReference type="ARBA" id="ARBA00004141"/>
    </source>
</evidence>
<feature type="transmembrane region" description="Helical" evidence="5">
    <location>
        <begin position="5"/>
        <end position="22"/>
    </location>
</feature>
<evidence type="ECO:0000259" key="6">
    <source>
        <dbReference type="Pfam" id="PF04932"/>
    </source>
</evidence>
<feature type="transmembrane region" description="Helical" evidence="5">
    <location>
        <begin position="222"/>
        <end position="240"/>
    </location>
</feature>
<dbReference type="PANTHER" id="PTHR37422">
    <property type="entry name" value="TEICHURONIC ACID BIOSYNTHESIS PROTEIN TUAE"/>
    <property type="match status" value="1"/>
</dbReference>
<dbReference type="GO" id="GO:0016020">
    <property type="term" value="C:membrane"/>
    <property type="evidence" value="ECO:0007669"/>
    <property type="project" value="UniProtKB-SubCell"/>
</dbReference>
<evidence type="ECO:0000313" key="8">
    <source>
        <dbReference type="Proteomes" id="UP000034492"/>
    </source>
</evidence>
<comment type="caution">
    <text evidence="7">The sequence shown here is derived from an EMBL/GenBank/DDBJ whole genome shotgun (WGS) entry which is preliminary data.</text>
</comment>
<feature type="transmembrane region" description="Helical" evidence="5">
    <location>
        <begin position="199"/>
        <end position="217"/>
    </location>
</feature>
<keyword evidence="4 5" id="KW-0472">Membrane</keyword>
<feature type="transmembrane region" description="Helical" evidence="5">
    <location>
        <begin position="176"/>
        <end position="193"/>
    </location>
</feature>
<evidence type="ECO:0000256" key="5">
    <source>
        <dbReference type="SAM" id="Phobius"/>
    </source>
</evidence>
<feature type="transmembrane region" description="Helical" evidence="5">
    <location>
        <begin position="369"/>
        <end position="386"/>
    </location>
</feature>
<feature type="transmembrane region" description="Helical" evidence="5">
    <location>
        <begin position="345"/>
        <end position="363"/>
    </location>
</feature>
<dbReference type="InterPro" id="IPR007016">
    <property type="entry name" value="O-antigen_ligase-rel_domated"/>
</dbReference>
<dbReference type="EMBL" id="LBSA01000041">
    <property type="protein sequence ID" value="KKQ07635.1"/>
    <property type="molecule type" value="Genomic_DNA"/>
</dbReference>
<reference evidence="7 8" key="1">
    <citation type="journal article" date="2015" name="Nature">
        <title>rRNA introns, odd ribosomes, and small enigmatic genomes across a large radiation of phyla.</title>
        <authorList>
            <person name="Brown C.T."/>
            <person name="Hug L.A."/>
            <person name="Thomas B.C."/>
            <person name="Sharon I."/>
            <person name="Castelle C.J."/>
            <person name="Singh A."/>
            <person name="Wilkins M.J."/>
            <person name="Williams K.H."/>
            <person name="Banfield J.F."/>
        </authorList>
    </citation>
    <scope>NUCLEOTIDE SEQUENCE [LARGE SCALE GENOMIC DNA]</scope>
</reference>
<proteinExistence type="predicted"/>
<evidence type="ECO:0000256" key="4">
    <source>
        <dbReference type="ARBA" id="ARBA00023136"/>
    </source>
</evidence>
<evidence type="ECO:0000256" key="3">
    <source>
        <dbReference type="ARBA" id="ARBA00022989"/>
    </source>
</evidence>
<protein>
    <submittedName>
        <fullName evidence="7">O-antigen polymerase</fullName>
    </submittedName>
</protein>
<sequence length="389" mass="45822">MKFYIYLTLIILIVMISFPKQINVYLNFIIYIYSLALLPVFYIKMKQLIISRDFASLSFFIFFLITITISTIYSKDFRLSMFNLLLYFAYFIIFFAIQPIFSNQRSRKILISFLIITSVVISAISLYNTLILRYVNKELEGVSFYWVYYGHNHLSALLVFVIPMAFYLISYLKSKYRLLYFLIPFFLIISLFFTFSRGSIIALIGSFCISLLAFKIISFKKFLLILFLGALSIFLFLLSLKQSSTFFNITRDSLEINSRLAYWNKSLVNWYESPIFGTGLDTTRYAKLNTEKKKIPDSYYSQNFFIQMLSDGGIFGFLGSFLLIFYLFWKSYIRTLNSLKSVNNYLYFSIWVGIFASLLNAMIDFDWQLPTVFLLFWILIGILQTAKKH</sequence>
<keyword evidence="2 5" id="KW-0812">Transmembrane</keyword>
<dbReference type="InterPro" id="IPR051533">
    <property type="entry name" value="WaaL-like"/>
</dbReference>
<keyword evidence="3 5" id="KW-1133">Transmembrane helix</keyword>
<feature type="domain" description="O-antigen ligase-related" evidence="6">
    <location>
        <begin position="185"/>
        <end position="318"/>
    </location>
</feature>
<evidence type="ECO:0000256" key="2">
    <source>
        <dbReference type="ARBA" id="ARBA00022692"/>
    </source>
</evidence>
<organism evidence="7 8">
    <name type="scientific">Candidatus Daviesbacteria bacterium GW2011_GWB1_36_5</name>
    <dbReference type="NCBI Taxonomy" id="1618426"/>
    <lineage>
        <taxon>Bacteria</taxon>
        <taxon>Candidatus Daviesiibacteriota</taxon>
    </lineage>
</organism>
<name>A0A0G0F230_9BACT</name>
<dbReference type="Pfam" id="PF04932">
    <property type="entry name" value="Wzy_C"/>
    <property type="match status" value="1"/>
</dbReference>
<feature type="transmembrane region" description="Helical" evidence="5">
    <location>
        <begin position="314"/>
        <end position="333"/>
    </location>
</feature>
<evidence type="ECO:0000313" key="7">
    <source>
        <dbReference type="EMBL" id="KKQ07635.1"/>
    </source>
</evidence>
<dbReference type="Proteomes" id="UP000034492">
    <property type="component" value="Unassembled WGS sequence"/>
</dbReference>
<feature type="transmembrane region" description="Helical" evidence="5">
    <location>
        <begin position="109"/>
        <end position="127"/>
    </location>
</feature>
<accession>A0A0G0F230</accession>
<dbReference type="PANTHER" id="PTHR37422:SF13">
    <property type="entry name" value="LIPOPOLYSACCHARIDE BIOSYNTHESIS PROTEIN PA4999-RELATED"/>
    <property type="match status" value="1"/>
</dbReference>
<dbReference type="AlphaFoldDB" id="A0A0G0F230"/>
<comment type="subcellular location">
    <subcellularLocation>
        <location evidence="1">Membrane</location>
        <topology evidence="1">Multi-pass membrane protein</topology>
    </subcellularLocation>
</comment>